<dbReference type="GO" id="GO:0007507">
    <property type="term" value="P:heart development"/>
    <property type="evidence" value="ECO:0007669"/>
    <property type="project" value="TreeGrafter"/>
</dbReference>
<feature type="domain" description="POPDC1-3" evidence="5">
    <location>
        <begin position="1"/>
        <end position="93"/>
    </location>
</feature>
<gene>
    <name evidence="6" type="ORF">HPB48_021982</name>
</gene>
<dbReference type="OMA" id="MEIGYHE"/>
<dbReference type="VEuPathDB" id="VectorBase:HLOH_058525"/>
<evidence type="ECO:0000256" key="3">
    <source>
        <dbReference type="ARBA" id="ARBA00022989"/>
    </source>
</evidence>
<reference evidence="6 7" key="1">
    <citation type="journal article" date="2020" name="Cell">
        <title>Large-Scale Comparative Analyses of Tick Genomes Elucidate Their Genetic Diversity and Vector Capacities.</title>
        <authorList>
            <consortium name="Tick Genome and Microbiome Consortium (TIGMIC)"/>
            <person name="Jia N."/>
            <person name="Wang J."/>
            <person name="Shi W."/>
            <person name="Du L."/>
            <person name="Sun Y."/>
            <person name="Zhan W."/>
            <person name="Jiang J.F."/>
            <person name="Wang Q."/>
            <person name="Zhang B."/>
            <person name="Ji P."/>
            <person name="Bell-Sakyi L."/>
            <person name="Cui X.M."/>
            <person name="Yuan T.T."/>
            <person name="Jiang B.G."/>
            <person name="Yang W.F."/>
            <person name="Lam T.T."/>
            <person name="Chang Q.C."/>
            <person name="Ding S.J."/>
            <person name="Wang X.J."/>
            <person name="Zhu J.G."/>
            <person name="Ruan X.D."/>
            <person name="Zhao L."/>
            <person name="Wei J.T."/>
            <person name="Ye R.Z."/>
            <person name="Que T.C."/>
            <person name="Du C.H."/>
            <person name="Zhou Y.H."/>
            <person name="Cheng J.X."/>
            <person name="Dai P.F."/>
            <person name="Guo W.B."/>
            <person name="Han X.H."/>
            <person name="Huang E.J."/>
            <person name="Li L.F."/>
            <person name="Wei W."/>
            <person name="Gao Y.C."/>
            <person name="Liu J.Z."/>
            <person name="Shao H.Z."/>
            <person name="Wang X."/>
            <person name="Wang C.C."/>
            <person name="Yang T.C."/>
            <person name="Huo Q.B."/>
            <person name="Li W."/>
            <person name="Chen H.Y."/>
            <person name="Chen S.E."/>
            <person name="Zhou L.G."/>
            <person name="Ni X.B."/>
            <person name="Tian J.H."/>
            <person name="Sheng Y."/>
            <person name="Liu T."/>
            <person name="Pan Y.S."/>
            <person name="Xia L.Y."/>
            <person name="Li J."/>
            <person name="Zhao F."/>
            <person name="Cao W.C."/>
        </authorList>
    </citation>
    <scope>NUCLEOTIDE SEQUENCE [LARGE SCALE GENOMIC DNA]</scope>
    <source>
        <strain evidence="6">HaeL-2018</strain>
    </source>
</reference>
<comment type="caution">
    <text evidence="6">The sequence shown here is derived from an EMBL/GenBank/DDBJ whole genome shotgun (WGS) entry which is preliminary data.</text>
</comment>
<dbReference type="Proteomes" id="UP000821853">
    <property type="component" value="Chromosome 5"/>
</dbReference>
<sequence length="163" mass="18883">MVWNAFFTAIKLVHTCVVMYILRPVRLQADMEIGYHEIFEPLKVLRQQFQPAGPSVKAVVELNEKDTYSQEGVTLADYLTLEIKGRCLSSPKGRPLQIVDRNEFLESPEWFGFCSGNFQLTTTTLERCRLVVWNLDNLKLTISKDSFLQAVFDKDHGYQYDLR</sequence>
<dbReference type="GO" id="GO:0042383">
    <property type="term" value="C:sarcolemma"/>
    <property type="evidence" value="ECO:0007669"/>
    <property type="project" value="TreeGrafter"/>
</dbReference>
<name>A0A9J6GKC9_HAELO</name>
<keyword evidence="4" id="KW-0472">Membrane</keyword>
<keyword evidence="7" id="KW-1185">Reference proteome</keyword>
<dbReference type="AlphaFoldDB" id="A0A9J6GKC9"/>
<evidence type="ECO:0000256" key="4">
    <source>
        <dbReference type="ARBA" id="ARBA00023136"/>
    </source>
</evidence>
<dbReference type="InterPro" id="IPR055272">
    <property type="entry name" value="POPDC1-3_dom"/>
</dbReference>
<dbReference type="InterPro" id="IPR006916">
    <property type="entry name" value="POPDC1-3"/>
</dbReference>
<comment type="subcellular location">
    <subcellularLocation>
        <location evidence="1">Membrane</location>
        <topology evidence="1">Multi-pass membrane protein</topology>
    </subcellularLocation>
</comment>
<dbReference type="PANTHER" id="PTHR12101">
    <property type="entry name" value="POPEYE DOMAIN CONTAINING PROTEIN"/>
    <property type="match status" value="1"/>
</dbReference>
<dbReference type="Pfam" id="PF04831">
    <property type="entry name" value="POPDC1-3"/>
    <property type="match status" value="1"/>
</dbReference>
<organism evidence="6 7">
    <name type="scientific">Haemaphysalis longicornis</name>
    <name type="common">Bush tick</name>
    <dbReference type="NCBI Taxonomy" id="44386"/>
    <lineage>
        <taxon>Eukaryota</taxon>
        <taxon>Metazoa</taxon>
        <taxon>Ecdysozoa</taxon>
        <taxon>Arthropoda</taxon>
        <taxon>Chelicerata</taxon>
        <taxon>Arachnida</taxon>
        <taxon>Acari</taxon>
        <taxon>Parasitiformes</taxon>
        <taxon>Ixodida</taxon>
        <taxon>Ixodoidea</taxon>
        <taxon>Ixodidae</taxon>
        <taxon>Haemaphysalinae</taxon>
        <taxon>Haemaphysalis</taxon>
    </lineage>
</organism>
<dbReference type="GO" id="GO:0030552">
    <property type="term" value="F:cAMP binding"/>
    <property type="evidence" value="ECO:0007669"/>
    <property type="project" value="TreeGrafter"/>
</dbReference>
<dbReference type="OrthoDB" id="425611at2759"/>
<evidence type="ECO:0000259" key="5">
    <source>
        <dbReference type="Pfam" id="PF04831"/>
    </source>
</evidence>
<keyword evidence="2" id="KW-0812">Transmembrane</keyword>
<proteinExistence type="predicted"/>
<keyword evidence="3" id="KW-1133">Transmembrane helix</keyword>
<evidence type="ECO:0000256" key="2">
    <source>
        <dbReference type="ARBA" id="ARBA00022692"/>
    </source>
</evidence>
<dbReference type="GO" id="GO:0051146">
    <property type="term" value="P:striated muscle cell differentiation"/>
    <property type="evidence" value="ECO:0007669"/>
    <property type="project" value="TreeGrafter"/>
</dbReference>
<evidence type="ECO:0000256" key="1">
    <source>
        <dbReference type="ARBA" id="ARBA00004141"/>
    </source>
</evidence>
<dbReference type="GO" id="GO:0042391">
    <property type="term" value="P:regulation of membrane potential"/>
    <property type="evidence" value="ECO:0007669"/>
    <property type="project" value="TreeGrafter"/>
</dbReference>
<accession>A0A9J6GKC9</accession>
<evidence type="ECO:0000313" key="6">
    <source>
        <dbReference type="EMBL" id="KAH9375658.1"/>
    </source>
</evidence>
<protein>
    <recommendedName>
        <fullName evidence="5">POPDC1-3 domain-containing protein</fullName>
    </recommendedName>
</protein>
<dbReference type="EMBL" id="JABSTR010000007">
    <property type="protein sequence ID" value="KAH9375658.1"/>
    <property type="molecule type" value="Genomic_DNA"/>
</dbReference>
<evidence type="ECO:0000313" key="7">
    <source>
        <dbReference type="Proteomes" id="UP000821853"/>
    </source>
</evidence>
<dbReference type="PANTHER" id="PTHR12101:SF1">
    <property type="entry name" value="BVES"/>
    <property type="match status" value="1"/>
</dbReference>